<gene>
    <name evidence="1" type="ORF">NCTC9504_04236</name>
</gene>
<protein>
    <submittedName>
        <fullName evidence="1">Uncharacterized protein</fullName>
    </submittedName>
</protein>
<name>A0A377ZZI6_KLEPN</name>
<reference evidence="1 2" key="1">
    <citation type="submission" date="2018-06" db="EMBL/GenBank/DDBJ databases">
        <authorList>
            <consortium name="Pathogen Informatics"/>
            <person name="Doyle S."/>
        </authorList>
    </citation>
    <scope>NUCLEOTIDE SEQUENCE [LARGE SCALE GENOMIC DNA]</scope>
    <source>
        <strain evidence="1 2">NCTC9504</strain>
    </source>
</reference>
<dbReference type="Proteomes" id="UP000254020">
    <property type="component" value="Unassembled WGS sequence"/>
</dbReference>
<evidence type="ECO:0000313" key="2">
    <source>
        <dbReference type="Proteomes" id="UP000254020"/>
    </source>
</evidence>
<accession>A0A377ZZI6</accession>
<dbReference type="EMBL" id="UGMA01000005">
    <property type="protein sequence ID" value="STU92526.1"/>
    <property type="molecule type" value="Genomic_DNA"/>
</dbReference>
<evidence type="ECO:0000313" key="1">
    <source>
        <dbReference type="EMBL" id="STU92526.1"/>
    </source>
</evidence>
<proteinExistence type="predicted"/>
<dbReference type="AlphaFoldDB" id="A0A377ZZI6"/>
<sequence>MYEIEFNTTEQFISEAADSYNRYMNKRLRNQPVHFYHLLKNKEDMNEVIENIIDKTKSRFYGAEGEQKKERISGSVNYAKVKQHLRQLWIVFKCVYR</sequence>
<organism evidence="1 2">
    <name type="scientific">Klebsiella pneumoniae subsp. pneumoniae</name>
    <dbReference type="NCBI Taxonomy" id="72407"/>
    <lineage>
        <taxon>Bacteria</taxon>
        <taxon>Pseudomonadati</taxon>
        <taxon>Pseudomonadota</taxon>
        <taxon>Gammaproteobacteria</taxon>
        <taxon>Enterobacterales</taxon>
        <taxon>Enterobacteriaceae</taxon>
        <taxon>Klebsiella/Raoultella group</taxon>
        <taxon>Klebsiella</taxon>
        <taxon>Klebsiella pneumoniae complex</taxon>
    </lineage>
</organism>